<accession>A0A4C1ULH5</accession>
<gene>
    <name evidence="1" type="ORF">EVAR_23485_1</name>
</gene>
<keyword evidence="2" id="KW-1185">Reference proteome</keyword>
<comment type="caution">
    <text evidence="1">The sequence shown here is derived from an EMBL/GenBank/DDBJ whole genome shotgun (WGS) entry which is preliminary data.</text>
</comment>
<evidence type="ECO:0008006" key="3">
    <source>
        <dbReference type="Google" id="ProtNLM"/>
    </source>
</evidence>
<dbReference type="AlphaFoldDB" id="A0A4C1ULH5"/>
<evidence type="ECO:0000313" key="2">
    <source>
        <dbReference type="Proteomes" id="UP000299102"/>
    </source>
</evidence>
<name>A0A4C1ULH5_EUMVA</name>
<dbReference type="PANTHER" id="PTHR46060">
    <property type="entry name" value="MARINER MOS1 TRANSPOSASE-LIKE PROTEIN"/>
    <property type="match status" value="1"/>
</dbReference>
<dbReference type="OrthoDB" id="10017160at2759"/>
<reference evidence="1 2" key="1">
    <citation type="journal article" date="2019" name="Commun. Biol.">
        <title>The bagworm genome reveals a unique fibroin gene that provides high tensile strength.</title>
        <authorList>
            <person name="Kono N."/>
            <person name="Nakamura H."/>
            <person name="Ohtoshi R."/>
            <person name="Tomita M."/>
            <person name="Numata K."/>
            <person name="Arakawa K."/>
        </authorList>
    </citation>
    <scope>NUCLEOTIDE SEQUENCE [LARGE SCALE GENOMIC DNA]</scope>
</reference>
<proteinExistence type="predicted"/>
<dbReference type="InterPro" id="IPR052709">
    <property type="entry name" value="Transposase-MT_Hybrid"/>
</dbReference>
<dbReference type="PANTHER" id="PTHR46060:SF1">
    <property type="entry name" value="MARINER MOS1 TRANSPOSASE-LIKE PROTEIN"/>
    <property type="match status" value="1"/>
</dbReference>
<dbReference type="Proteomes" id="UP000299102">
    <property type="component" value="Unassembled WGS sequence"/>
</dbReference>
<dbReference type="EMBL" id="BGZK01000183">
    <property type="protein sequence ID" value="GBP26714.1"/>
    <property type="molecule type" value="Genomic_DNA"/>
</dbReference>
<evidence type="ECO:0000313" key="1">
    <source>
        <dbReference type="EMBL" id="GBP26714.1"/>
    </source>
</evidence>
<organism evidence="1 2">
    <name type="scientific">Eumeta variegata</name>
    <name type="common">Bagworm moth</name>
    <name type="synonym">Eumeta japonica</name>
    <dbReference type="NCBI Taxonomy" id="151549"/>
    <lineage>
        <taxon>Eukaryota</taxon>
        <taxon>Metazoa</taxon>
        <taxon>Ecdysozoa</taxon>
        <taxon>Arthropoda</taxon>
        <taxon>Hexapoda</taxon>
        <taxon>Insecta</taxon>
        <taxon>Pterygota</taxon>
        <taxon>Neoptera</taxon>
        <taxon>Endopterygota</taxon>
        <taxon>Lepidoptera</taxon>
        <taxon>Glossata</taxon>
        <taxon>Ditrysia</taxon>
        <taxon>Tineoidea</taxon>
        <taxon>Psychidae</taxon>
        <taxon>Oiketicinae</taxon>
        <taxon>Eumeta</taxon>
    </lineage>
</organism>
<sequence length="118" mass="13749">MSPVRYWPLEREWTTGTVTHWTKYEKCATFCISSATLGFKLLDEAPCKTTVYNWFAEFKRGRVNLSDEFRDDRPSTAVNNKNIDAVRRMIETDRHVTIHNIRAFLGIGISQIQSYTNL</sequence>
<protein>
    <recommendedName>
        <fullName evidence="3">Mos1 transposase HTH domain-containing protein</fullName>
    </recommendedName>
</protein>